<dbReference type="EMBL" id="NBII01000013">
    <property type="protein sequence ID" value="TQF64789.1"/>
    <property type="molecule type" value="Genomic_DNA"/>
</dbReference>
<feature type="transmembrane region" description="Helical" evidence="1">
    <location>
        <begin position="38"/>
        <end position="62"/>
    </location>
</feature>
<sequence>MYYIFMNITYFFISLIDRFYPSLFNELITPVFNPYRSLFLLINTLFFISLNHYSWVIIDYLLMDYYPNPATYHFYCIFVGSILTGLIFIIVSFYQLKATIDFISLFVTFDGEFPTRAFLVFLLLKEVFWVFYFTYTFYILWLVLFFYN</sequence>
<keyword evidence="3" id="KW-1185">Reference proteome</keyword>
<protein>
    <submittedName>
        <fullName evidence="2">Uncharacterized protein</fullName>
    </submittedName>
</protein>
<keyword evidence="1" id="KW-0812">Transmembrane</keyword>
<geneLocation type="mitochondrion" evidence="2"/>
<evidence type="ECO:0000256" key="1">
    <source>
        <dbReference type="SAM" id="Phobius"/>
    </source>
</evidence>
<dbReference type="AlphaFoldDB" id="A0A541AXJ7"/>
<accession>A0A541AXJ7</accession>
<gene>
    <name evidence="2" type="ORF">PNOK_m000070</name>
</gene>
<dbReference type="EMBL" id="CM008263">
    <property type="protein sequence ID" value="TQF64789.1"/>
    <property type="molecule type" value="Genomic_DNA"/>
</dbReference>
<keyword evidence="1" id="KW-1133">Transmembrane helix</keyword>
<proteinExistence type="predicted"/>
<keyword evidence="1" id="KW-0472">Membrane</keyword>
<feature type="transmembrane region" description="Helical" evidence="1">
    <location>
        <begin position="127"/>
        <end position="147"/>
    </location>
</feature>
<reference evidence="2 3" key="1">
    <citation type="journal article" date="2017" name="bioRxiv">
        <title>The Genomic Landscape Of Tree Rot In Phellinus noxius And Its Hymenochaetales Members.</title>
        <authorList>
            <person name="Chung C.-L."/>
            <person name="Lee J.T."/>
            <person name="Akiba M."/>
            <person name="Lee H.-H."/>
            <person name="Kuo T.-H."/>
            <person name="Liu D."/>
            <person name="Ke H.-M."/>
            <person name="Yokoi T."/>
            <person name="Roa M.B."/>
            <person name="Lu M.J."/>
            <person name="Chang Y.-Y."/>
            <person name="Ann P.-J."/>
            <person name="Tsai J.-N."/>
            <person name="Chen C.-Y."/>
            <person name="Tzean S.-S."/>
            <person name="Ota Y."/>
            <person name="Hattori T."/>
            <person name="Sahashi N."/>
            <person name="Liou R.-F."/>
            <person name="Kikuchi T."/>
            <person name="Tsai I.J."/>
        </authorList>
    </citation>
    <scope>NUCLEOTIDE SEQUENCE [LARGE SCALE GENOMIC DNA]</scope>
    <source>
        <strain evidence="2 3">FFPRI411160</strain>
    </source>
</reference>
<keyword evidence="2" id="KW-0496">Mitochondrion</keyword>
<comment type="caution">
    <text evidence="2">The sequence shown here is derived from an EMBL/GenBank/DDBJ whole genome shotgun (WGS) entry which is preliminary data.</text>
</comment>
<evidence type="ECO:0000313" key="2">
    <source>
        <dbReference type="EMBL" id="TQF64789.1"/>
    </source>
</evidence>
<name>A0A541AXJ7_9AGAM</name>
<evidence type="ECO:0000313" key="3">
    <source>
        <dbReference type="Proteomes" id="UP000217199"/>
    </source>
</evidence>
<feature type="transmembrane region" description="Helical" evidence="1">
    <location>
        <begin position="74"/>
        <end position="96"/>
    </location>
</feature>
<dbReference type="Proteomes" id="UP000217199">
    <property type="component" value="Mitochondrion MT"/>
</dbReference>
<organism evidence="2 3">
    <name type="scientific">Pyrrhoderma noxium</name>
    <dbReference type="NCBI Taxonomy" id="2282107"/>
    <lineage>
        <taxon>Eukaryota</taxon>
        <taxon>Fungi</taxon>
        <taxon>Dikarya</taxon>
        <taxon>Basidiomycota</taxon>
        <taxon>Agaricomycotina</taxon>
        <taxon>Agaricomycetes</taxon>
        <taxon>Hymenochaetales</taxon>
        <taxon>Hymenochaetaceae</taxon>
        <taxon>Pyrrhoderma</taxon>
    </lineage>
</organism>
<dbReference type="InParanoid" id="A0A541AXJ7"/>